<feature type="domain" description="Cyclin-like" evidence="6">
    <location>
        <begin position="410"/>
        <end position="494"/>
    </location>
</feature>
<gene>
    <name evidence="8" type="ORF">OSTQU699_LOCUS7773</name>
</gene>
<dbReference type="InterPro" id="IPR013763">
    <property type="entry name" value="Cyclin-like_dom"/>
</dbReference>
<dbReference type="InterPro" id="IPR039361">
    <property type="entry name" value="Cyclin"/>
</dbReference>
<dbReference type="InterPro" id="IPR004367">
    <property type="entry name" value="Cyclin_C-dom"/>
</dbReference>
<dbReference type="AlphaFoldDB" id="A0A8S1J3Z9"/>
<dbReference type="GO" id="GO:0016538">
    <property type="term" value="F:cyclin-dependent protein serine/threonine kinase regulator activity"/>
    <property type="evidence" value="ECO:0007669"/>
    <property type="project" value="InterPro"/>
</dbReference>
<reference evidence="8" key="1">
    <citation type="submission" date="2020-12" db="EMBL/GenBank/DDBJ databases">
        <authorList>
            <person name="Iha C."/>
        </authorList>
    </citation>
    <scope>NUCLEOTIDE SEQUENCE</scope>
</reference>
<dbReference type="SMART" id="SM00385">
    <property type="entry name" value="CYCLIN"/>
    <property type="match status" value="2"/>
</dbReference>
<feature type="compositionally biased region" description="Low complexity" evidence="5">
    <location>
        <begin position="249"/>
        <end position="258"/>
    </location>
</feature>
<dbReference type="EMBL" id="CAJHUC010001817">
    <property type="protein sequence ID" value="CAD7702416.1"/>
    <property type="molecule type" value="Genomic_DNA"/>
</dbReference>
<keyword evidence="2 4" id="KW-0195">Cyclin</keyword>
<comment type="caution">
    <text evidence="8">The sequence shown here is derived from an EMBL/GenBank/DDBJ whole genome shotgun (WGS) entry which is preliminary data.</text>
</comment>
<dbReference type="FunFam" id="1.10.472.10:FF:000001">
    <property type="entry name" value="G2/mitotic-specific cyclin"/>
    <property type="match status" value="1"/>
</dbReference>
<dbReference type="InterPro" id="IPR036915">
    <property type="entry name" value="Cyclin-like_sf"/>
</dbReference>
<feature type="compositionally biased region" description="Low complexity" evidence="5">
    <location>
        <begin position="118"/>
        <end position="137"/>
    </location>
</feature>
<evidence type="ECO:0000256" key="4">
    <source>
        <dbReference type="RuleBase" id="RU000383"/>
    </source>
</evidence>
<protein>
    <recommendedName>
        <fullName evidence="10">Cyclin N-terminal domain-containing protein</fullName>
    </recommendedName>
</protein>
<evidence type="ECO:0000313" key="8">
    <source>
        <dbReference type="EMBL" id="CAD7702416.1"/>
    </source>
</evidence>
<dbReference type="Pfam" id="PF02984">
    <property type="entry name" value="Cyclin_C"/>
    <property type="match status" value="1"/>
</dbReference>
<keyword evidence="9" id="KW-1185">Reference proteome</keyword>
<dbReference type="Gene3D" id="1.10.472.10">
    <property type="entry name" value="Cyclin-like"/>
    <property type="match status" value="2"/>
</dbReference>
<dbReference type="GO" id="GO:0051301">
    <property type="term" value="P:cell division"/>
    <property type="evidence" value="ECO:0007669"/>
    <property type="project" value="UniProtKB-KW"/>
</dbReference>
<evidence type="ECO:0000256" key="3">
    <source>
        <dbReference type="ARBA" id="ARBA00023306"/>
    </source>
</evidence>
<evidence type="ECO:0000259" key="6">
    <source>
        <dbReference type="SMART" id="SM00385"/>
    </source>
</evidence>
<dbReference type="Pfam" id="PF00134">
    <property type="entry name" value="Cyclin_N"/>
    <property type="match status" value="1"/>
</dbReference>
<dbReference type="SMART" id="SM01332">
    <property type="entry name" value="Cyclin_C"/>
    <property type="match status" value="1"/>
</dbReference>
<feature type="compositionally biased region" description="Low complexity" evidence="5">
    <location>
        <begin position="223"/>
        <end position="232"/>
    </location>
</feature>
<keyword evidence="3" id="KW-0131">Cell cycle</keyword>
<evidence type="ECO:0000259" key="7">
    <source>
        <dbReference type="SMART" id="SM01332"/>
    </source>
</evidence>
<feature type="domain" description="Cyclin-like" evidence="6">
    <location>
        <begin position="313"/>
        <end position="397"/>
    </location>
</feature>
<feature type="domain" description="Cyclin C-terminal" evidence="7">
    <location>
        <begin position="406"/>
        <end position="525"/>
    </location>
</feature>
<evidence type="ECO:0000256" key="2">
    <source>
        <dbReference type="ARBA" id="ARBA00023127"/>
    </source>
</evidence>
<keyword evidence="1" id="KW-0132">Cell division</keyword>
<dbReference type="SUPFAM" id="SSF47954">
    <property type="entry name" value="Cyclin-like"/>
    <property type="match status" value="2"/>
</dbReference>
<evidence type="ECO:0008006" key="10">
    <source>
        <dbReference type="Google" id="ProtNLM"/>
    </source>
</evidence>
<accession>A0A8S1J3Z9</accession>
<name>A0A8S1J3Z9_9CHLO</name>
<dbReference type="InterPro" id="IPR048258">
    <property type="entry name" value="Cyclins_cyclin-box"/>
</dbReference>
<feature type="compositionally biased region" description="Gly residues" evidence="5">
    <location>
        <begin position="1"/>
        <end position="10"/>
    </location>
</feature>
<dbReference type="PANTHER" id="PTHR10177">
    <property type="entry name" value="CYCLINS"/>
    <property type="match status" value="1"/>
</dbReference>
<dbReference type="PROSITE" id="PS00292">
    <property type="entry name" value="CYCLINS"/>
    <property type="match status" value="1"/>
</dbReference>
<sequence>MRTLGQGGQNARGRAPVGRGASGKATKAGKANQSEAAVTRSAGRRARRTEEAPPAAGSKKRQATATSGVCRRAVKQTKVEEKENAAFKPTGLAPVPEKKRAQPGQQNGAPPRRPLAPRPADAPQQKPPVGKAPAGKGAQPGKGLTGKAGQSGKVKVEKLAQILNSEAQEVPQEAPMRRRSLRLNPSMVEPVQPAPRRISNRRPAQRPPASQGGISTSAMMQGRANQAAATRRSSARGRKRPSEEQEVDSPQAPASPAPDIDGPDRGDPLQCSEYAQAIYSHYMAMEASARADPNYMAAVQAEINYKMRAVLIDWIVEVHLKFKLMPETLYLAVNLIDRYLARVKIGRKRLQLVGISALMIAAKYEEIWAPEVRDFIQICDHAYTRADILAMEKNMLIELGWKLTMPTTYHFLSRFLKAAGSQNDKHMNMLAAYITELSLLSYSTLKYKFSEIAAAAVYVARKAAKVPNSYPYALQKHSTYRLADLSPCVEDLVELMKKAGKDLTKAVHRKYSNGKYHSVSTETEPPQL</sequence>
<feature type="region of interest" description="Disordered" evidence="5">
    <location>
        <begin position="1"/>
        <end position="267"/>
    </location>
</feature>
<proteinExistence type="inferred from homology"/>
<evidence type="ECO:0000256" key="5">
    <source>
        <dbReference type="SAM" id="MobiDB-lite"/>
    </source>
</evidence>
<dbReference type="OrthoDB" id="5590282at2759"/>
<organism evidence="8 9">
    <name type="scientific">Ostreobium quekettii</name>
    <dbReference type="NCBI Taxonomy" id="121088"/>
    <lineage>
        <taxon>Eukaryota</taxon>
        <taxon>Viridiplantae</taxon>
        <taxon>Chlorophyta</taxon>
        <taxon>core chlorophytes</taxon>
        <taxon>Ulvophyceae</taxon>
        <taxon>TCBD clade</taxon>
        <taxon>Bryopsidales</taxon>
        <taxon>Ostreobineae</taxon>
        <taxon>Ostreobiaceae</taxon>
        <taxon>Ostreobium</taxon>
    </lineage>
</organism>
<dbReference type="InterPro" id="IPR006671">
    <property type="entry name" value="Cyclin_N"/>
</dbReference>
<dbReference type="Proteomes" id="UP000708148">
    <property type="component" value="Unassembled WGS sequence"/>
</dbReference>
<comment type="similarity">
    <text evidence="4">Belongs to the cyclin family.</text>
</comment>
<feature type="compositionally biased region" description="Low complexity" evidence="5">
    <location>
        <begin position="18"/>
        <end position="41"/>
    </location>
</feature>
<evidence type="ECO:0000313" key="9">
    <source>
        <dbReference type="Proteomes" id="UP000708148"/>
    </source>
</evidence>
<evidence type="ECO:0000256" key="1">
    <source>
        <dbReference type="ARBA" id="ARBA00022618"/>
    </source>
</evidence>
<dbReference type="GO" id="GO:0044772">
    <property type="term" value="P:mitotic cell cycle phase transition"/>
    <property type="evidence" value="ECO:0007669"/>
    <property type="project" value="InterPro"/>
</dbReference>